<evidence type="ECO:0000256" key="1">
    <source>
        <dbReference type="ARBA" id="ARBA00000971"/>
    </source>
</evidence>
<accession>A0A7L5DIC4</accession>
<gene>
    <name evidence="8" type="ORF">HH216_04665</name>
</gene>
<evidence type="ECO:0000256" key="6">
    <source>
        <dbReference type="RuleBase" id="RU003915"/>
    </source>
</evidence>
<keyword evidence="9" id="KW-1185">Reference proteome</keyword>
<dbReference type="RefSeq" id="WP_169549739.1">
    <property type="nucleotide sequence ID" value="NZ_CP051677.1"/>
</dbReference>
<name>A0A7L5DIC4_9BACT</name>
<dbReference type="Proteomes" id="UP000501128">
    <property type="component" value="Chromosome"/>
</dbReference>
<dbReference type="PROSITE" id="PS51257">
    <property type="entry name" value="PROKAR_LIPOPROTEIN"/>
    <property type="match status" value="1"/>
</dbReference>
<evidence type="ECO:0000259" key="7">
    <source>
        <dbReference type="PROSITE" id="PS50059"/>
    </source>
</evidence>
<dbReference type="Gene3D" id="3.10.50.40">
    <property type="match status" value="2"/>
</dbReference>
<proteinExistence type="inferred from homology"/>
<dbReference type="GO" id="GO:0003755">
    <property type="term" value="F:peptidyl-prolyl cis-trans isomerase activity"/>
    <property type="evidence" value="ECO:0007669"/>
    <property type="project" value="UniProtKB-UniRule"/>
</dbReference>
<dbReference type="InterPro" id="IPR046357">
    <property type="entry name" value="PPIase_dom_sf"/>
</dbReference>
<comment type="catalytic activity">
    <reaction evidence="1 5 6">
        <text>[protein]-peptidylproline (omega=180) = [protein]-peptidylproline (omega=0)</text>
        <dbReference type="Rhea" id="RHEA:16237"/>
        <dbReference type="Rhea" id="RHEA-COMP:10747"/>
        <dbReference type="Rhea" id="RHEA-COMP:10748"/>
        <dbReference type="ChEBI" id="CHEBI:83833"/>
        <dbReference type="ChEBI" id="CHEBI:83834"/>
        <dbReference type="EC" id="5.2.1.8"/>
    </reaction>
</comment>
<evidence type="ECO:0000313" key="8">
    <source>
        <dbReference type="EMBL" id="QJD77795.1"/>
    </source>
</evidence>
<dbReference type="PANTHER" id="PTHR43811:SF19">
    <property type="entry name" value="39 KDA FK506-BINDING NUCLEAR PROTEIN"/>
    <property type="match status" value="1"/>
</dbReference>
<keyword evidence="4 5" id="KW-0413">Isomerase</keyword>
<keyword evidence="3 5" id="KW-0697">Rotamase</keyword>
<dbReference type="InterPro" id="IPR001179">
    <property type="entry name" value="PPIase_FKBP_dom"/>
</dbReference>
<feature type="domain" description="PPIase FKBP-type" evidence="7">
    <location>
        <begin position="204"/>
        <end position="295"/>
    </location>
</feature>
<protein>
    <recommendedName>
        <fullName evidence="6">Peptidyl-prolyl cis-trans isomerase</fullName>
        <ecNumber evidence="6">5.2.1.8</ecNumber>
    </recommendedName>
</protein>
<dbReference type="PROSITE" id="PS50059">
    <property type="entry name" value="FKBP_PPIASE"/>
    <property type="match status" value="2"/>
</dbReference>
<dbReference type="EC" id="5.2.1.8" evidence="6"/>
<dbReference type="KEGG" id="srho:HH216_04665"/>
<evidence type="ECO:0000256" key="4">
    <source>
        <dbReference type="ARBA" id="ARBA00023235"/>
    </source>
</evidence>
<feature type="domain" description="PPIase FKBP-type" evidence="7">
    <location>
        <begin position="75"/>
        <end position="162"/>
    </location>
</feature>
<evidence type="ECO:0000256" key="3">
    <source>
        <dbReference type="ARBA" id="ARBA00023110"/>
    </source>
</evidence>
<reference evidence="8 9" key="1">
    <citation type="submission" date="2020-04" db="EMBL/GenBank/DDBJ databases">
        <title>Genome sequencing of novel species.</title>
        <authorList>
            <person name="Heo J."/>
            <person name="Kim S.-J."/>
            <person name="Kim J.-S."/>
            <person name="Hong S.-B."/>
            <person name="Kwon S.-W."/>
        </authorList>
    </citation>
    <scope>NUCLEOTIDE SEQUENCE [LARGE SCALE GENOMIC DNA]</scope>
    <source>
        <strain evidence="8 9">CJU-R4</strain>
    </source>
</reference>
<sequence length="295" mass="31974">MRNATQTLLTLLALTGVITACKQTDINGTNDLYIANDQAILNYASQKAYKGSKLTSGLYFYKTDSVIGAKKPAVGEEVQFNYKSYNINTGVLVDSSASTTPVYYPYGIQSILSGLEQGLGLMGEGDKAIMLLPSYIGYNDRALTNLPAYSPVRFDVTLVRSRTQDQQISDYISRNSLPTPELSTTGLRFIRTQTNTAGTSPTTGQTVTIRYAGRTLRSRTAFDSTGTGTFDATLGQGKYVAGFEEGLSKLRVGEKATIIFPSTLGYGTTGVVQNNTYIITPYAPLRFDLEVVSVK</sequence>
<evidence type="ECO:0000313" key="9">
    <source>
        <dbReference type="Proteomes" id="UP000501128"/>
    </source>
</evidence>
<evidence type="ECO:0000256" key="2">
    <source>
        <dbReference type="ARBA" id="ARBA00006577"/>
    </source>
</evidence>
<dbReference type="PANTHER" id="PTHR43811">
    <property type="entry name" value="FKBP-TYPE PEPTIDYL-PROLYL CIS-TRANS ISOMERASE FKPA"/>
    <property type="match status" value="1"/>
</dbReference>
<evidence type="ECO:0000256" key="5">
    <source>
        <dbReference type="PROSITE-ProRule" id="PRU00277"/>
    </source>
</evidence>
<dbReference type="Pfam" id="PF00254">
    <property type="entry name" value="FKBP_C"/>
    <property type="match status" value="2"/>
</dbReference>
<dbReference type="AlphaFoldDB" id="A0A7L5DIC4"/>
<organism evidence="8 9">
    <name type="scientific">Spirosoma rhododendri</name>
    <dbReference type="NCBI Taxonomy" id="2728024"/>
    <lineage>
        <taxon>Bacteria</taxon>
        <taxon>Pseudomonadati</taxon>
        <taxon>Bacteroidota</taxon>
        <taxon>Cytophagia</taxon>
        <taxon>Cytophagales</taxon>
        <taxon>Cytophagaceae</taxon>
        <taxon>Spirosoma</taxon>
    </lineage>
</organism>
<dbReference type="EMBL" id="CP051677">
    <property type="protein sequence ID" value="QJD77795.1"/>
    <property type="molecule type" value="Genomic_DNA"/>
</dbReference>
<dbReference type="SUPFAM" id="SSF54534">
    <property type="entry name" value="FKBP-like"/>
    <property type="match status" value="2"/>
</dbReference>
<comment type="similarity">
    <text evidence="2 6">Belongs to the FKBP-type PPIase family.</text>
</comment>